<accession>A0A5R8KCV8</accession>
<keyword evidence="3 5" id="KW-0012">Acyltransferase</keyword>
<dbReference type="PANTHER" id="PTHR10434">
    <property type="entry name" value="1-ACYL-SN-GLYCEROL-3-PHOSPHATE ACYLTRANSFERASE"/>
    <property type="match status" value="1"/>
</dbReference>
<protein>
    <submittedName>
        <fullName evidence="5">1-acyl-sn-glycerol-3-phosphate acyltransferase</fullName>
    </submittedName>
</protein>
<dbReference type="GO" id="GO:0006654">
    <property type="term" value="P:phosphatidic acid biosynthetic process"/>
    <property type="evidence" value="ECO:0007669"/>
    <property type="project" value="TreeGrafter"/>
</dbReference>
<keyword evidence="6" id="KW-1185">Reference proteome</keyword>
<dbReference type="OrthoDB" id="9803035at2"/>
<evidence type="ECO:0000256" key="3">
    <source>
        <dbReference type="ARBA" id="ARBA00023315"/>
    </source>
</evidence>
<evidence type="ECO:0000256" key="2">
    <source>
        <dbReference type="ARBA" id="ARBA00022679"/>
    </source>
</evidence>
<evidence type="ECO:0000313" key="6">
    <source>
        <dbReference type="Proteomes" id="UP000306196"/>
    </source>
</evidence>
<dbReference type="GO" id="GO:0003841">
    <property type="term" value="F:1-acylglycerol-3-phosphate O-acyltransferase activity"/>
    <property type="evidence" value="ECO:0007669"/>
    <property type="project" value="TreeGrafter"/>
</dbReference>
<comment type="pathway">
    <text evidence="1">Lipid metabolism.</text>
</comment>
<organism evidence="5 6">
    <name type="scientific">Phragmitibacter flavus</name>
    <dbReference type="NCBI Taxonomy" id="2576071"/>
    <lineage>
        <taxon>Bacteria</taxon>
        <taxon>Pseudomonadati</taxon>
        <taxon>Verrucomicrobiota</taxon>
        <taxon>Verrucomicrobiia</taxon>
        <taxon>Verrucomicrobiales</taxon>
        <taxon>Verrucomicrobiaceae</taxon>
        <taxon>Phragmitibacter</taxon>
    </lineage>
</organism>
<dbReference type="AlphaFoldDB" id="A0A5R8KCV8"/>
<evidence type="ECO:0000259" key="4">
    <source>
        <dbReference type="SMART" id="SM00563"/>
    </source>
</evidence>
<keyword evidence="2 5" id="KW-0808">Transferase</keyword>
<dbReference type="SUPFAM" id="SSF69593">
    <property type="entry name" value="Glycerol-3-phosphate (1)-acyltransferase"/>
    <property type="match status" value="1"/>
</dbReference>
<evidence type="ECO:0000256" key="1">
    <source>
        <dbReference type="ARBA" id="ARBA00005189"/>
    </source>
</evidence>
<dbReference type="CDD" id="cd07989">
    <property type="entry name" value="LPLAT_AGPAT-like"/>
    <property type="match status" value="1"/>
</dbReference>
<dbReference type="PANTHER" id="PTHR10434:SF40">
    <property type="entry name" value="1-ACYL-SN-GLYCEROL-3-PHOSPHATE ACYLTRANSFERASE"/>
    <property type="match status" value="1"/>
</dbReference>
<sequence length="203" mass="22496">MKLAYWLGYTFFKTMARGFFDYSVVGKERLEIEGGALLVCNHASFLDPPFAGIALDQDIHFLARKSLMTNPMAKAVYKAWNSIPVDQDKPDMSSLKAVVRLLKQGEKVLVFPEGSRTADGNLQEGQPGVGLIVTKALVPVIPMRLFGTREALPMGGKFFQPSEITLVVGEPWFYDASKYREAGKELYAAISKELMAEVEKLGI</sequence>
<comment type="caution">
    <text evidence="5">The sequence shown here is derived from an EMBL/GenBank/DDBJ whole genome shotgun (WGS) entry which is preliminary data.</text>
</comment>
<dbReference type="EMBL" id="VAUV01000013">
    <property type="protein sequence ID" value="TLD69429.1"/>
    <property type="molecule type" value="Genomic_DNA"/>
</dbReference>
<gene>
    <name evidence="5" type="ORF">FEM03_17450</name>
</gene>
<evidence type="ECO:0000313" key="5">
    <source>
        <dbReference type="EMBL" id="TLD69429.1"/>
    </source>
</evidence>
<dbReference type="SMART" id="SM00563">
    <property type="entry name" value="PlsC"/>
    <property type="match status" value="1"/>
</dbReference>
<dbReference type="Pfam" id="PF01553">
    <property type="entry name" value="Acyltransferase"/>
    <property type="match status" value="1"/>
</dbReference>
<name>A0A5R8KCV8_9BACT</name>
<dbReference type="Proteomes" id="UP000306196">
    <property type="component" value="Unassembled WGS sequence"/>
</dbReference>
<proteinExistence type="predicted"/>
<reference evidence="5 6" key="1">
    <citation type="submission" date="2019-05" db="EMBL/GenBank/DDBJ databases">
        <title>Verrucobacter flavum gen. nov., sp. nov. a new member of the family Verrucomicrobiaceae.</title>
        <authorList>
            <person name="Szuroczki S."/>
            <person name="Abbaszade G."/>
            <person name="Szabo A."/>
            <person name="Felfoldi T."/>
            <person name="Schumann P."/>
            <person name="Boka K."/>
            <person name="Keki Z."/>
            <person name="Toumi M."/>
            <person name="Toth E."/>
        </authorList>
    </citation>
    <scope>NUCLEOTIDE SEQUENCE [LARGE SCALE GENOMIC DNA]</scope>
    <source>
        <strain evidence="5 6">MG-N-17</strain>
    </source>
</reference>
<dbReference type="InterPro" id="IPR002123">
    <property type="entry name" value="Plipid/glycerol_acylTrfase"/>
</dbReference>
<feature type="domain" description="Phospholipid/glycerol acyltransferase" evidence="4">
    <location>
        <begin position="36"/>
        <end position="148"/>
    </location>
</feature>
<dbReference type="RefSeq" id="WP_138087571.1">
    <property type="nucleotide sequence ID" value="NZ_VAUV01000013.1"/>
</dbReference>